<dbReference type="GO" id="GO:0006629">
    <property type="term" value="P:lipid metabolic process"/>
    <property type="evidence" value="ECO:0007669"/>
    <property type="project" value="InterPro"/>
</dbReference>
<feature type="compositionally biased region" description="Low complexity" evidence="1">
    <location>
        <begin position="85"/>
        <end position="100"/>
    </location>
</feature>
<keyword evidence="4" id="KW-1185">Reference proteome</keyword>
<dbReference type="AlphaFoldDB" id="A0AAN9YUD2"/>
<accession>A0AAN9YUD2</accession>
<dbReference type="InterPro" id="IPR051057">
    <property type="entry name" value="PI-PLC_domain"/>
</dbReference>
<organism evidence="3 4">
    <name type="scientific">Diatrype stigma</name>
    <dbReference type="NCBI Taxonomy" id="117547"/>
    <lineage>
        <taxon>Eukaryota</taxon>
        <taxon>Fungi</taxon>
        <taxon>Dikarya</taxon>
        <taxon>Ascomycota</taxon>
        <taxon>Pezizomycotina</taxon>
        <taxon>Sordariomycetes</taxon>
        <taxon>Xylariomycetidae</taxon>
        <taxon>Xylariales</taxon>
        <taxon>Diatrypaceae</taxon>
        <taxon>Diatrype</taxon>
    </lineage>
</organism>
<name>A0AAN9YUD2_9PEZI</name>
<sequence length="458" mass="49475">MARRWVSWALFAVAAIAQETETETESTTTASSSSGGDDNGVSDDRTLLTGTTISLTKVGTPTGAYQSYTSQITLGTSLGSMTDGSTSLATDNSTNTASSTDSDVVVVVTSTSVTYLTGSKKETPTSTLSGNFTVSSTSSAPTVTNTQPCNNYPEFCMRKYSNITEVGCHNSPFVTPNNLAANQQYDVTSQLNDGVRFLQAQIQWPTNATEPHFCHTSCDILDAGPITDWLTQVKDWVAAHPSVPSIYAPYIEQSGILRYIFRPSVVPMTLNDWPTLNDMILQGQRVVMFMDYMADQSQYPWLLDEFSQMWETPFDPTNQSFPCTVQRPPDLPGDAARDRPYLLNHNLNIQLALLGLDMPVPARAELNLTNDVTGFGSLGAGAAGCLADWGRPPKVLNVDYYNMGGYPGSVFEVAAQMNNVTYNRPCCGQVVSGALNRAAASKSTLYVLVGVALAWLAL</sequence>
<dbReference type="InterPro" id="IPR017946">
    <property type="entry name" value="PLC-like_Pdiesterase_TIM-brl"/>
</dbReference>
<feature type="compositionally biased region" description="Low complexity" evidence="1">
    <location>
        <begin position="25"/>
        <end position="34"/>
    </location>
</feature>
<dbReference type="Proteomes" id="UP001320420">
    <property type="component" value="Unassembled WGS sequence"/>
</dbReference>
<comment type="caution">
    <text evidence="3">The sequence shown here is derived from an EMBL/GenBank/DDBJ whole genome shotgun (WGS) entry which is preliminary data.</text>
</comment>
<feature type="signal peptide" evidence="2">
    <location>
        <begin position="1"/>
        <end position="17"/>
    </location>
</feature>
<evidence type="ECO:0000313" key="4">
    <source>
        <dbReference type="Proteomes" id="UP001320420"/>
    </source>
</evidence>
<dbReference type="SUPFAM" id="SSF51695">
    <property type="entry name" value="PLC-like phosphodiesterases"/>
    <property type="match status" value="1"/>
</dbReference>
<dbReference type="Pfam" id="PF26146">
    <property type="entry name" value="PI-PLC_X"/>
    <property type="match status" value="1"/>
</dbReference>
<evidence type="ECO:0008006" key="5">
    <source>
        <dbReference type="Google" id="ProtNLM"/>
    </source>
</evidence>
<dbReference type="Gene3D" id="3.20.20.190">
    <property type="entry name" value="Phosphatidylinositol (PI) phosphodiesterase"/>
    <property type="match status" value="1"/>
</dbReference>
<gene>
    <name evidence="3" type="ORF">SLS62_003226</name>
</gene>
<feature type="region of interest" description="Disordered" evidence="1">
    <location>
        <begin position="81"/>
        <end position="100"/>
    </location>
</feature>
<reference evidence="3 4" key="1">
    <citation type="submission" date="2024-02" db="EMBL/GenBank/DDBJ databases">
        <title>De novo assembly and annotation of 12 fungi associated with fruit tree decline syndrome in Ontario, Canada.</title>
        <authorList>
            <person name="Sulman M."/>
            <person name="Ellouze W."/>
            <person name="Ilyukhin E."/>
        </authorList>
    </citation>
    <scope>NUCLEOTIDE SEQUENCE [LARGE SCALE GENOMIC DNA]</scope>
    <source>
        <strain evidence="3 4">M11/M66-122</strain>
    </source>
</reference>
<evidence type="ECO:0000256" key="1">
    <source>
        <dbReference type="SAM" id="MobiDB-lite"/>
    </source>
</evidence>
<feature type="region of interest" description="Disordered" evidence="1">
    <location>
        <begin position="20"/>
        <end position="45"/>
    </location>
</feature>
<feature type="chain" id="PRO_5042881579" description="PLC-like phosphodiesterase" evidence="2">
    <location>
        <begin position="18"/>
        <end position="458"/>
    </location>
</feature>
<protein>
    <recommendedName>
        <fullName evidence="5">PLC-like phosphodiesterase</fullName>
    </recommendedName>
</protein>
<dbReference type="PANTHER" id="PTHR13593:SF140">
    <property type="entry name" value="PLC-LIKE PHOSPHODIESTERASE"/>
    <property type="match status" value="1"/>
</dbReference>
<evidence type="ECO:0000313" key="3">
    <source>
        <dbReference type="EMBL" id="KAK7754669.1"/>
    </source>
</evidence>
<proteinExistence type="predicted"/>
<dbReference type="PANTHER" id="PTHR13593">
    <property type="match status" value="1"/>
</dbReference>
<dbReference type="EMBL" id="JAKJXP020000018">
    <property type="protein sequence ID" value="KAK7754669.1"/>
    <property type="molecule type" value="Genomic_DNA"/>
</dbReference>
<keyword evidence="2" id="KW-0732">Signal</keyword>
<evidence type="ECO:0000256" key="2">
    <source>
        <dbReference type="SAM" id="SignalP"/>
    </source>
</evidence>
<dbReference type="GO" id="GO:0008081">
    <property type="term" value="F:phosphoric diester hydrolase activity"/>
    <property type="evidence" value="ECO:0007669"/>
    <property type="project" value="InterPro"/>
</dbReference>